<dbReference type="Proteomes" id="UP001497444">
    <property type="component" value="Chromosome 13"/>
</dbReference>
<sequence>MLIKSIRALDDALLVLLFKTNYWLWRGDKVNYVVAGSGKPLILIHGFGGNVGHFARLIPYLAENHRVYAIDLLGFGASDKPENVEYAPELWADLILLRNLLMRKLLGNSIGSLIVLSAAAKADSELFKYVEYYDFAYFHGDMKPGLDRAEGAVVELVGIDLANH</sequence>
<evidence type="ECO:0000313" key="3">
    <source>
        <dbReference type="Proteomes" id="UP001497444"/>
    </source>
</evidence>
<accession>A0ABP0W2T7</accession>
<dbReference type="PANTHER" id="PTHR46438">
    <property type="entry name" value="ALPHA/BETA-HYDROLASES SUPERFAMILY PROTEIN"/>
    <property type="match status" value="1"/>
</dbReference>
<dbReference type="EMBL" id="OZ020108">
    <property type="protein sequence ID" value="CAK9260864.1"/>
    <property type="molecule type" value="Genomic_DNA"/>
</dbReference>
<dbReference type="Gene3D" id="3.40.50.1820">
    <property type="entry name" value="alpha/beta hydrolase"/>
    <property type="match status" value="1"/>
</dbReference>
<dbReference type="SUPFAM" id="SSF53474">
    <property type="entry name" value="alpha/beta-Hydrolases"/>
    <property type="match status" value="1"/>
</dbReference>
<dbReference type="Pfam" id="PF00561">
    <property type="entry name" value="Abhydrolase_1"/>
    <property type="match status" value="1"/>
</dbReference>
<organism evidence="2 3">
    <name type="scientific">Sphagnum jensenii</name>
    <dbReference type="NCBI Taxonomy" id="128206"/>
    <lineage>
        <taxon>Eukaryota</taxon>
        <taxon>Viridiplantae</taxon>
        <taxon>Streptophyta</taxon>
        <taxon>Embryophyta</taxon>
        <taxon>Bryophyta</taxon>
        <taxon>Sphagnophytina</taxon>
        <taxon>Sphagnopsida</taxon>
        <taxon>Sphagnales</taxon>
        <taxon>Sphagnaceae</taxon>
        <taxon>Sphagnum</taxon>
    </lineage>
</organism>
<gene>
    <name evidence="2" type="ORF">CSSPJE1EN1_LOCUS6342</name>
</gene>
<dbReference type="PRINTS" id="PR00111">
    <property type="entry name" value="ABHYDROLASE"/>
</dbReference>
<reference evidence="2" key="1">
    <citation type="submission" date="2024-02" db="EMBL/GenBank/DDBJ databases">
        <authorList>
            <consortium name="ELIXIR-Norway"/>
            <consortium name="Elixir Norway"/>
        </authorList>
    </citation>
    <scope>NUCLEOTIDE SEQUENCE</scope>
</reference>
<dbReference type="InterPro" id="IPR029058">
    <property type="entry name" value="AB_hydrolase_fold"/>
</dbReference>
<dbReference type="PANTHER" id="PTHR46438:SF9">
    <property type="entry name" value="AB HYDROLASE-1 DOMAIN-CONTAINING PROTEIN"/>
    <property type="match status" value="1"/>
</dbReference>
<dbReference type="InterPro" id="IPR000073">
    <property type="entry name" value="AB_hydrolase_1"/>
</dbReference>
<proteinExistence type="predicted"/>
<name>A0ABP0W2T7_9BRYO</name>
<feature type="domain" description="AB hydrolase-1" evidence="1">
    <location>
        <begin position="39"/>
        <end position="124"/>
    </location>
</feature>
<protein>
    <recommendedName>
        <fullName evidence="1">AB hydrolase-1 domain-containing protein</fullName>
    </recommendedName>
</protein>
<keyword evidence="3" id="KW-1185">Reference proteome</keyword>
<evidence type="ECO:0000259" key="1">
    <source>
        <dbReference type="Pfam" id="PF00561"/>
    </source>
</evidence>
<evidence type="ECO:0000313" key="2">
    <source>
        <dbReference type="EMBL" id="CAK9260864.1"/>
    </source>
</evidence>